<feature type="transmembrane region" description="Helical" evidence="5">
    <location>
        <begin position="193"/>
        <end position="213"/>
    </location>
</feature>
<proteinExistence type="predicted"/>
<gene>
    <name evidence="7" type="ORF">SAMN04488526_2330</name>
</gene>
<evidence type="ECO:0000256" key="1">
    <source>
        <dbReference type="ARBA" id="ARBA00004141"/>
    </source>
</evidence>
<protein>
    <submittedName>
        <fullName evidence="7">Permease of the drug/metabolite transporter (DMT) superfamily</fullName>
    </submittedName>
</protein>
<dbReference type="InterPro" id="IPR000620">
    <property type="entry name" value="EamA_dom"/>
</dbReference>
<evidence type="ECO:0000256" key="5">
    <source>
        <dbReference type="SAM" id="Phobius"/>
    </source>
</evidence>
<keyword evidence="3 5" id="KW-1133">Transmembrane helix</keyword>
<evidence type="ECO:0000313" key="8">
    <source>
        <dbReference type="Proteomes" id="UP000199283"/>
    </source>
</evidence>
<feature type="transmembrane region" description="Helical" evidence="5">
    <location>
        <begin position="136"/>
        <end position="156"/>
    </location>
</feature>
<dbReference type="InterPro" id="IPR050638">
    <property type="entry name" value="AA-Vitamin_Transporters"/>
</dbReference>
<feature type="transmembrane region" description="Helical" evidence="5">
    <location>
        <begin position="45"/>
        <end position="65"/>
    </location>
</feature>
<dbReference type="RefSeq" id="WP_092763350.1">
    <property type="nucleotide sequence ID" value="NZ_FNZQ01000004.1"/>
</dbReference>
<comment type="subcellular location">
    <subcellularLocation>
        <location evidence="1">Membrane</location>
        <topology evidence="1">Multi-pass membrane protein</topology>
    </subcellularLocation>
</comment>
<dbReference type="Pfam" id="PF00892">
    <property type="entry name" value="EamA"/>
    <property type="match status" value="2"/>
</dbReference>
<name>A0A1H7NW39_9RHOB</name>
<evidence type="ECO:0000256" key="4">
    <source>
        <dbReference type="ARBA" id="ARBA00023136"/>
    </source>
</evidence>
<feature type="transmembrane region" description="Helical" evidence="5">
    <location>
        <begin position="77"/>
        <end position="97"/>
    </location>
</feature>
<keyword evidence="8" id="KW-1185">Reference proteome</keyword>
<dbReference type="InterPro" id="IPR037185">
    <property type="entry name" value="EmrE-like"/>
</dbReference>
<dbReference type="Proteomes" id="UP000199283">
    <property type="component" value="Unassembled WGS sequence"/>
</dbReference>
<feature type="transmembrane region" description="Helical" evidence="5">
    <location>
        <begin position="162"/>
        <end position="181"/>
    </location>
</feature>
<keyword evidence="4 5" id="KW-0472">Membrane</keyword>
<dbReference type="SUPFAM" id="SSF103481">
    <property type="entry name" value="Multidrug resistance efflux transporter EmrE"/>
    <property type="match status" value="2"/>
</dbReference>
<sequence length="312" mass="33170">MTIASSTLSGPTLSSRAWVELILLSFIWGGSFLAVRIALDEIPFVTTVAFRVGIAALVLWVYVAIRRLPVPRDPRIWGALLMMGLLNNVLPFSLMAWGQLHIETGLTSILNAGTAVFGVLAAAIFLADERLTVRRAIGVGLGFLGVTIAIGLENLANFDIRSAAQLAVVAGTICYALAGVWARVNLRGLAPQVSAAGMLTGSSLVMIPAALWIDGPVMPQQTDTILAIAYYAVIATAVAYLLYFRVLAIAGSGNTMLCTLMVAPVAILLGAWVRGEVLSPNVYAGFALLTLGLLIMDGRLLHRLRARATSRR</sequence>
<reference evidence="7 8" key="1">
    <citation type="submission" date="2016-10" db="EMBL/GenBank/DDBJ databases">
        <authorList>
            <person name="de Groot N.N."/>
        </authorList>
    </citation>
    <scope>NUCLEOTIDE SEQUENCE [LARGE SCALE GENOMIC DNA]</scope>
    <source>
        <strain evidence="7 8">DSM 14858</strain>
    </source>
</reference>
<evidence type="ECO:0000256" key="2">
    <source>
        <dbReference type="ARBA" id="ARBA00022692"/>
    </source>
</evidence>
<evidence type="ECO:0000313" key="7">
    <source>
        <dbReference type="EMBL" id="SEL27773.1"/>
    </source>
</evidence>
<accession>A0A1H7NW39</accession>
<feature type="transmembrane region" description="Helical" evidence="5">
    <location>
        <begin position="281"/>
        <end position="302"/>
    </location>
</feature>
<dbReference type="GO" id="GO:0016020">
    <property type="term" value="C:membrane"/>
    <property type="evidence" value="ECO:0007669"/>
    <property type="project" value="UniProtKB-SubCell"/>
</dbReference>
<feature type="domain" description="EamA" evidence="6">
    <location>
        <begin position="21"/>
        <end position="149"/>
    </location>
</feature>
<dbReference type="OrthoDB" id="9810556at2"/>
<dbReference type="PANTHER" id="PTHR32322">
    <property type="entry name" value="INNER MEMBRANE TRANSPORTER"/>
    <property type="match status" value="1"/>
</dbReference>
<dbReference type="AlphaFoldDB" id="A0A1H7NW39"/>
<organism evidence="7 8">
    <name type="scientific">Jannaschia helgolandensis</name>
    <dbReference type="NCBI Taxonomy" id="188906"/>
    <lineage>
        <taxon>Bacteria</taxon>
        <taxon>Pseudomonadati</taxon>
        <taxon>Pseudomonadota</taxon>
        <taxon>Alphaproteobacteria</taxon>
        <taxon>Rhodobacterales</taxon>
        <taxon>Roseobacteraceae</taxon>
        <taxon>Jannaschia</taxon>
    </lineage>
</organism>
<feature type="domain" description="EamA" evidence="6">
    <location>
        <begin position="165"/>
        <end position="296"/>
    </location>
</feature>
<feature type="transmembrane region" description="Helical" evidence="5">
    <location>
        <begin position="225"/>
        <end position="244"/>
    </location>
</feature>
<dbReference type="PANTHER" id="PTHR32322:SF9">
    <property type="entry name" value="AMINO-ACID METABOLITE EFFLUX PUMP-RELATED"/>
    <property type="match status" value="1"/>
</dbReference>
<evidence type="ECO:0000256" key="3">
    <source>
        <dbReference type="ARBA" id="ARBA00022989"/>
    </source>
</evidence>
<dbReference type="EMBL" id="FNZQ01000004">
    <property type="protein sequence ID" value="SEL27773.1"/>
    <property type="molecule type" value="Genomic_DNA"/>
</dbReference>
<feature type="transmembrane region" description="Helical" evidence="5">
    <location>
        <begin position="256"/>
        <end position="275"/>
    </location>
</feature>
<dbReference type="STRING" id="188906.SAMN04488526_2330"/>
<feature type="transmembrane region" description="Helical" evidence="5">
    <location>
        <begin position="109"/>
        <end position="127"/>
    </location>
</feature>
<keyword evidence="2 5" id="KW-0812">Transmembrane</keyword>
<evidence type="ECO:0000259" key="6">
    <source>
        <dbReference type="Pfam" id="PF00892"/>
    </source>
</evidence>
<feature type="transmembrane region" description="Helical" evidence="5">
    <location>
        <begin position="21"/>
        <end position="39"/>
    </location>
</feature>